<evidence type="ECO:0000256" key="1">
    <source>
        <dbReference type="ARBA" id="ARBA00022729"/>
    </source>
</evidence>
<dbReference type="InterPro" id="IPR006558">
    <property type="entry name" value="LamG-like"/>
</dbReference>
<dbReference type="SMART" id="SM00560">
    <property type="entry name" value="LamGL"/>
    <property type="match status" value="1"/>
</dbReference>
<keyword evidence="1" id="KW-0732">Signal</keyword>
<dbReference type="InterPro" id="IPR013320">
    <property type="entry name" value="ConA-like_dom_sf"/>
</dbReference>
<dbReference type="Proteomes" id="UP000067626">
    <property type="component" value="Chromosome"/>
</dbReference>
<reference evidence="4 5" key="1">
    <citation type="submission" date="2015-07" db="EMBL/GenBank/DDBJ databases">
        <title>Genome analysis of myxobacterium Chondromyces crocatus Cm c5 reveals a high potential for natural compound synthesis and the genetic basis for the loss of fruiting body formation.</title>
        <authorList>
            <person name="Zaburannyi N."/>
            <person name="Bunk B."/>
            <person name="Maier J."/>
            <person name="Overmann J."/>
            <person name="Mueller R."/>
        </authorList>
    </citation>
    <scope>NUCLEOTIDE SEQUENCE [LARGE SCALE GENOMIC DNA]</scope>
    <source>
        <strain evidence="4 5">Cm c5</strain>
    </source>
</reference>
<evidence type="ECO:0000313" key="4">
    <source>
        <dbReference type="EMBL" id="AKT40912.1"/>
    </source>
</evidence>
<dbReference type="KEGG" id="ccro:CMC5_050690"/>
<evidence type="ECO:0000259" key="3">
    <source>
        <dbReference type="SMART" id="SM00560"/>
    </source>
</evidence>
<sequence length="363" mass="39578">MGGEGGTGGAGGGPVVPWWDNAYARRVRIEINHTGNEVLEEFPLMVRISAQAISSLGQVREDGRDLRFVVEGQQAALPYEIEQWDDDLDSDESAVLWVRVPRIEPGQSRIWLYYGNDSAANVQAPPEVWAGFLGVYHFKEDNELRDSRGVYNALENGGPTTTNGPMARAMSFNGTNQHLILENINGISAFQGATRTIEAWFQTNATGVITLINQENACRGWALELRDAPAGVTGTFTAAANGCGPGQKTPYELHSTGVSPGMVRDNQWHYATLVIDRNAGFMRLYVDGVLRNERTGINQGLNAEAQTGWIGAAFGPVDRFNGQLDEIRIANAARSAGWILAQYRSMRAQMATLSGPVEQRPAP</sequence>
<dbReference type="EMBL" id="CP012159">
    <property type="protein sequence ID" value="AKT40912.1"/>
    <property type="molecule type" value="Genomic_DNA"/>
</dbReference>
<dbReference type="Pfam" id="PF10102">
    <property type="entry name" value="DUF2341"/>
    <property type="match status" value="1"/>
</dbReference>
<dbReference type="AlphaFoldDB" id="A0A0K1EJP4"/>
<evidence type="ECO:0000313" key="5">
    <source>
        <dbReference type="Proteomes" id="UP000067626"/>
    </source>
</evidence>
<dbReference type="STRING" id="52.CMC5_050690"/>
<dbReference type="InterPro" id="IPR018765">
    <property type="entry name" value="DUF2341"/>
</dbReference>
<name>A0A0K1EJP4_CHOCO</name>
<dbReference type="SUPFAM" id="SSF49899">
    <property type="entry name" value="Concanavalin A-like lectins/glucanases"/>
    <property type="match status" value="1"/>
</dbReference>
<organism evidence="4 5">
    <name type="scientific">Chondromyces crocatus</name>
    <dbReference type="NCBI Taxonomy" id="52"/>
    <lineage>
        <taxon>Bacteria</taxon>
        <taxon>Pseudomonadati</taxon>
        <taxon>Myxococcota</taxon>
        <taxon>Polyangia</taxon>
        <taxon>Polyangiales</taxon>
        <taxon>Polyangiaceae</taxon>
        <taxon>Chondromyces</taxon>
    </lineage>
</organism>
<protein>
    <recommendedName>
        <fullName evidence="3">LamG-like jellyroll fold domain-containing protein</fullName>
    </recommendedName>
</protein>
<keyword evidence="5" id="KW-1185">Reference proteome</keyword>
<dbReference type="Gene3D" id="2.60.120.200">
    <property type="match status" value="1"/>
</dbReference>
<gene>
    <name evidence="4" type="ORF">CMC5_050690</name>
</gene>
<proteinExistence type="predicted"/>
<feature type="domain" description="LamG-like jellyroll fold" evidence="3">
    <location>
        <begin position="193"/>
        <end position="337"/>
    </location>
</feature>
<accession>A0A0K1EJP4</accession>
<evidence type="ECO:0000256" key="2">
    <source>
        <dbReference type="ARBA" id="ARBA00023157"/>
    </source>
</evidence>
<dbReference type="Pfam" id="PF13385">
    <property type="entry name" value="Laminin_G_3"/>
    <property type="match status" value="1"/>
</dbReference>
<keyword evidence="2" id="KW-1015">Disulfide bond</keyword>